<dbReference type="Proteomes" id="UP000790787">
    <property type="component" value="Chromosome 24"/>
</dbReference>
<name>A0AC58U285_TOBAC</name>
<sequence>MHWSTFTTSHPIDLLDHSSSKILYPKSVLQYRVISKDSHQVDQCLISWWGLSSIEATGKTLYLSNALPEINLGDKVQLQGDGNVTNYTEVQTGQRRSSRIVHPPKYIDNFMVPTKDKAAIFVLLALKSPSFCYFLLYFSFVDAAIIQRSRRRFGGDFLRESFHGLVGGDQPPTGVGLPSNPILQLVNNNPAVNPPLDFSKILKPTSLNTLIHVNPTTNNPPAISIKPVTFLHGQPLVKFTEEEVHCMNIFEGLQYPVVGKFLYGWPELQELRIIIPLQCGVKGNDTVSVPYLLINLQMVVLVLVTQSIGGEARIGTNMDEMVIMELMRGMCFWHSIMGLMDVLWSKNPMKFITTTSQEWRHVKVSFDYCYTLHAFLTKQCMLNFVHKYWTLETIWNACGIAIFYGKAGTLLGYRHNEEGLLDCVWSIKWNKSHGKETRQQKHEAGAFGVHLLSVRPFVHDQLSCLHKEDADGALE</sequence>
<protein>
    <submittedName>
        <fullName evidence="2">Uncharacterized protein LOC107812297</fullName>
    </submittedName>
</protein>
<evidence type="ECO:0000313" key="2">
    <source>
        <dbReference type="RefSeq" id="XP_075103590.1"/>
    </source>
</evidence>
<dbReference type="RefSeq" id="XP_075103590.1">
    <property type="nucleotide sequence ID" value="XM_075247489.1"/>
</dbReference>
<evidence type="ECO:0000313" key="1">
    <source>
        <dbReference type="Proteomes" id="UP000790787"/>
    </source>
</evidence>
<accession>A0AC58U285</accession>
<keyword evidence="1" id="KW-1185">Reference proteome</keyword>
<reference evidence="1" key="1">
    <citation type="journal article" date="2014" name="Nat. Commun.">
        <title>The tobacco genome sequence and its comparison with those of tomato and potato.</title>
        <authorList>
            <person name="Sierro N."/>
            <person name="Battey J.N."/>
            <person name="Ouadi S."/>
            <person name="Bakaher N."/>
            <person name="Bovet L."/>
            <person name="Willig A."/>
            <person name="Goepfert S."/>
            <person name="Peitsch M.C."/>
            <person name="Ivanov N.V."/>
        </authorList>
    </citation>
    <scope>NUCLEOTIDE SEQUENCE [LARGE SCALE GENOMIC DNA]</scope>
</reference>
<organism evidence="1 2">
    <name type="scientific">Nicotiana tabacum</name>
    <name type="common">Common tobacco</name>
    <dbReference type="NCBI Taxonomy" id="4097"/>
    <lineage>
        <taxon>Eukaryota</taxon>
        <taxon>Viridiplantae</taxon>
        <taxon>Streptophyta</taxon>
        <taxon>Embryophyta</taxon>
        <taxon>Tracheophyta</taxon>
        <taxon>Spermatophyta</taxon>
        <taxon>Magnoliopsida</taxon>
        <taxon>eudicotyledons</taxon>
        <taxon>Gunneridae</taxon>
        <taxon>Pentapetalae</taxon>
        <taxon>asterids</taxon>
        <taxon>lamiids</taxon>
        <taxon>Solanales</taxon>
        <taxon>Solanaceae</taxon>
        <taxon>Nicotianoideae</taxon>
        <taxon>Nicotianeae</taxon>
        <taxon>Nicotiana</taxon>
    </lineage>
</organism>
<gene>
    <name evidence="2" type="primary">LOC107812297</name>
</gene>
<proteinExistence type="predicted"/>
<reference evidence="2" key="2">
    <citation type="submission" date="2025-08" db="UniProtKB">
        <authorList>
            <consortium name="RefSeq"/>
        </authorList>
    </citation>
    <scope>IDENTIFICATION</scope>
    <source>
        <tissue evidence="2">Leaf</tissue>
    </source>
</reference>